<keyword evidence="11" id="KW-1185">Reference proteome</keyword>
<dbReference type="EMBL" id="BRXE01000058">
    <property type="protein sequence ID" value="GLB84702.1"/>
    <property type="molecule type" value="Genomic_DNA"/>
</dbReference>
<organism evidence="10 11">
    <name type="scientific">Mycobacterium kiyosense</name>
    <dbReference type="NCBI Taxonomy" id="2871094"/>
    <lineage>
        <taxon>Bacteria</taxon>
        <taxon>Bacillati</taxon>
        <taxon>Actinomycetota</taxon>
        <taxon>Actinomycetes</taxon>
        <taxon>Mycobacteriales</taxon>
        <taxon>Mycobacteriaceae</taxon>
        <taxon>Mycobacterium</taxon>
    </lineage>
</organism>
<sequence length="344" mass="36074">MSQTLSGVPKPGVGRITLALLAVVPAAMAYPWQSTRAYWLIGIAVAVLILLLGCWRGLFFTTILRRRLAIVGRGGRPAPDPDADTRGTALVRIGAAPSESDVLPLPLIAGYLDCYGIRADSIRITNRDTASGRRETWIGLTVSAVDNLAALQARSSRIPLHETVEVAARRLADHLREIGWDASTVAPEDVPELLTTQSGKAGRETWRAVQQGSSDYVAAYRVTVDSALADTLSRVRSQPAREIWTALEIAPGDGGAPYTVAAAAALRTDAAPAGSAPTAGLTLERGNQGPALAALDPLSTRRLDGHAEAPADLLANLDWPTPAAGAHRAPDSEAATQVIAVGGK</sequence>
<dbReference type="InterPro" id="IPR050051">
    <property type="entry name" value="EccE_dom"/>
</dbReference>
<evidence type="ECO:0000256" key="2">
    <source>
        <dbReference type="ARBA" id="ARBA00007759"/>
    </source>
</evidence>
<dbReference type="GeneID" id="83631889"/>
<protein>
    <submittedName>
        <fullName evidence="10">Type VII secretion protein EccE</fullName>
    </submittedName>
</protein>
<dbReference type="AlphaFoldDB" id="A0A9P3QAZ3"/>
<dbReference type="NCBIfam" id="TIGR03923">
    <property type="entry name" value="T7SS_EccE"/>
    <property type="match status" value="1"/>
</dbReference>
<evidence type="ECO:0000256" key="1">
    <source>
        <dbReference type="ARBA" id="ARBA00004236"/>
    </source>
</evidence>
<dbReference type="InterPro" id="IPR021368">
    <property type="entry name" value="T7SS_EccE"/>
</dbReference>
<comment type="subcellular location">
    <subcellularLocation>
        <location evidence="1">Cell membrane</location>
    </subcellularLocation>
</comment>
<evidence type="ECO:0000256" key="5">
    <source>
        <dbReference type="ARBA" id="ARBA00022989"/>
    </source>
</evidence>
<proteinExistence type="inferred from homology"/>
<dbReference type="Proteomes" id="UP001165663">
    <property type="component" value="Unassembled WGS sequence"/>
</dbReference>
<feature type="domain" description="Type VII secretion system protein EccE" evidence="8">
    <location>
        <begin position="130"/>
        <end position="222"/>
    </location>
</feature>
<dbReference type="Pfam" id="PF11203">
    <property type="entry name" value="EccE"/>
    <property type="match status" value="1"/>
</dbReference>
<dbReference type="GO" id="GO:0005886">
    <property type="term" value="C:plasma membrane"/>
    <property type="evidence" value="ECO:0007669"/>
    <property type="project" value="UniProtKB-SubCell"/>
</dbReference>
<keyword evidence="5 7" id="KW-1133">Transmembrane helix</keyword>
<reference evidence="10" key="1">
    <citation type="submission" date="2022-08" db="EMBL/GenBank/DDBJ databases">
        <title>Mycobacterium kiyosense sp. nov., scotochromogenic slow-glowing species isolated from respiratory specimens.</title>
        <authorList>
            <person name="Fukano H."/>
            <person name="Kazumi Y."/>
            <person name="Sakagami N."/>
            <person name="Ato M."/>
            <person name="Mitarai S."/>
            <person name="Hoshino Y."/>
        </authorList>
    </citation>
    <scope>NUCLEOTIDE SEQUENCE</scope>
    <source>
        <strain evidence="10">1413</strain>
        <strain evidence="9">SRL2020-028</strain>
    </source>
</reference>
<dbReference type="RefSeq" id="WP_238305331.1">
    <property type="nucleotide sequence ID" value="NZ_BRXE01000058.1"/>
</dbReference>
<evidence type="ECO:0000313" key="10">
    <source>
        <dbReference type="EMBL" id="GLD32831.1"/>
    </source>
</evidence>
<keyword evidence="6 7" id="KW-0472">Membrane</keyword>
<keyword evidence="4 7" id="KW-0812">Transmembrane</keyword>
<gene>
    <name evidence="10" type="ORF">Mkiyose1413_47140</name>
    <name evidence="9" type="ORF">SRL2020028_39580</name>
</gene>
<dbReference type="Proteomes" id="UP001064782">
    <property type="component" value="Unassembled WGS sequence"/>
</dbReference>
<evidence type="ECO:0000256" key="3">
    <source>
        <dbReference type="ARBA" id="ARBA00022475"/>
    </source>
</evidence>
<dbReference type="EMBL" id="BRZI01000055">
    <property type="protein sequence ID" value="GLD32831.1"/>
    <property type="molecule type" value="Genomic_DNA"/>
</dbReference>
<comment type="caution">
    <text evidence="10">The sequence shown here is derived from an EMBL/GenBank/DDBJ whole genome shotgun (WGS) entry which is preliminary data.</text>
</comment>
<evidence type="ECO:0000256" key="6">
    <source>
        <dbReference type="ARBA" id="ARBA00023136"/>
    </source>
</evidence>
<evidence type="ECO:0000313" key="9">
    <source>
        <dbReference type="EMBL" id="GLB84702.1"/>
    </source>
</evidence>
<evidence type="ECO:0000259" key="8">
    <source>
        <dbReference type="Pfam" id="PF11203"/>
    </source>
</evidence>
<evidence type="ECO:0000256" key="4">
    <source>
        <dbReference type="ARBA" id="ARBA00022692"/>
    </source>
</evidence>
<accession>A0A9P3QAZ3</accession>
<evidence type="ECO:0000313" key="11">
    <source>
        <dbReference type="Proteomes" id="UP001064782"/>
    </source>
</evidence>
<evidence type="ECO:0000256" key="7">
    <source>
        <dbReference type="SAM" id="Phobius"/>
    </source>
</evidence>
<comment type="similarity">
    <text evidence="2">Belongs to the EccE family.</text>
</comment>
<keyword evidence="3" id="KW-1003">Cell membrane</keyword>
<feature type="transmembrane region" description="Helical" evidence="7">
    <location>
        <begin position="12"/>
        <end position="32"/>
    </location>
</feature>
<name>A0A9P3QAZ3_9MYCO</name>
<feature type="transmembrane region" description="Helical" evidence="7">
    <location>
        <begin position="38"/>
        <end position="58"/>
    </location>
</feature>